<dbReference type="Pfam" id="PF13847">
    <property type="entry name" value="Methyltransf_31"/>
    <property type="match status" value="1"/>
</dbReference>
<dbReference type="EMBL" id="JAOPGA020000927">
    <property type="protein sequence ID" value="KAL0483075.1"/>
    <property type="molecule type" value="Genomic_DNA"/>
</dbReference>
<protein>
    <recommendedName>
        <fullName evidence="8">MYND-type domain-containing protein</fullName>
    </recommendedName>
</protein>
<dbReference type="Gene3D" id="6.10.140.2220">
    <property type="match status" value="1"/>
</dbReference>
<keyword evidence="10" id="KW-1185">Reference proteome</keyword>
<proteinExistence type="inferred from homology"/>
<keyword evidence="6" id="KW-0862">Zinc</keyword>
<dbReference type="PANTHER" id="PTHR12176:SF80">
    <property type="entry name" value="EEF1A LYSINE METHYLTRANSFERASE 4"/>
    <property type="match status" value="1"/>
</dbReference>
<name>A0AAW2Z277_9EUKA</name>
<dbReference type="Proteomes" id="UP001431209">
    <property type="component" value="Unassembled WGS sequence"/>
</dbReference>
<dbReference type="InterPro" id="IPR025714">
    <property type="entry name" value="Methyltranfer_dom"/>
</dbReference>
<evidence type="ECO:0000256" key="6">
    <source>
        <dbReference type="ARBA" id="ARBA00022833"/>
    </source>
</evidence>
<keyword evidence="3" id="KW-0808">Transferase</keyword>
<gene>
    <name evidence="9" type="ORF">AKO1_014962</name>
</gene>
<keyword evidence="5 7" id="KW-0863">Zinc-finger</keyword>
<accession>A0AAW2Z277</accession>
<evidence type="ECO:0000256" key="4">
    <source>
        <dbReference type="ARBA" id="ARBA00022723"/>
    </source>
</evidence>
<dbReference type="Pfam" id="PF01753">
    <property type="entry name" value="zf-MYND"/>
    <property type="match status" value="1"/>
</dbReference>
<evidence type="ECO:0000313" key="10">
    <source>
        <dbReference type="Proteomes" id="UP001431209"/>
    </source>
</evidence>
<dbReference type="SUPFAM" id="SSF53335">
    <property type="entry name" value="S-adenosyl-L-methionine-dependent methyltransferases"/>
    <property type="match status" value="1"/>
</dbReference>
<keyword evidence="4" id="KW-0479">Metal-binding</keyword>
<dbReference type="PANTHER" id="PTHR12176">
    <property type="entry name" value="SAM-DEPENDENT METHYLTRANSFERASE SUPERFAMILY PROTEIN"/>
    <property type="match status" value="1"/>
</dbReference>
<keyword evidence="2" id="KW-0489">Methyltransferase</keyword>
<dbReference type="PROSITE" id="PS50865">
    <property type="entry name" value="ZF_MYND_2"/>
    <property type="match status" value="1"/>
</dbReference>
<dbReference type="InterPro" id="IPR029063">
    <property type="entry name" value="SAM-dependent_MTases_sf"/>
</dbReference>
<dbReference type="GO" id="GO:0032259">
    <property type="term" value="P:methylation"/>
    <property type="evidence" value="ECO:0007669"/>
    <property type="project" value="UniProtKB-KW"/>
</dbReference>
<evidence type="ECO:0000259" key="8">
    <source>
        <dbReference type="PROSITE" id="PS50865"/>
    </source>
</evidence>
<comment type="caution">
    <text evidence="9">The sequence shown here is derived from an EMBL/GenBank/DDBJ whole genome shotgun (WGS) entry which is preliminary data.</text>
</comment>
<dbReference type="SUPFAM" id="SSF144232">
    <property type="entry name" value="HIT/MYND zinc finger-like"/>
    <property type="match status" value="1"/>
</dbReference>
<dbReference type="AlphaFoldDB" id="A0AAW2Z277"/>
<reference evidence="9 10" key="1">
    <citation type="submission" date="2024-03" db="EMBL/GenBank/DDBJ databases">
        <title>The Acrasis kona genome and developmental transcriptomes reveal deep origins of eukaryotic multicellular pathways.</title>
        <authorList>
            <person name="Sheikh S."/>
            <person name="Fu C.-J."/>
            <person name="Brown M.W."/>
            <person name="Baldauf S.L."/>
        </authorList>
    </citation>
    <scope>NUCLEOTIDE SEQUENCE [LARGE SCALE GENOMIC DNA]</scope>
    <source>
        <strain evidence="9 10">ATCC MYA-3509</strain>
    </source>
</reference>
<dbReference type="GO" id="GO:0008270">
    <property type="term" value="F:zinc ion binding"/>
    <property type="evidence" value="ECO:0007669"/>
    <property type="project" value="UniProtKB-KW"/>
</dbReference>
<evidence type="ECO:0000256" key="5">
    <source>
        <dbReference type="ARBA" id="ARBA00022771"/>
    </source>
</evidence>
<comment type="similarity">
    <text evidence="1">Belongs to the methyltransferase superfamily.</text>
</comment>
<evidence type="ECO:0000256" key="7">
    <source>
        <dbReference type="PROSITE-ProRule" id="PRU00134"/>
    </source>
</evidence>
<evidence type="ECO:0000256" key="3">
    <source>
        <dbReference type="ARBA" id="ARBA00022679"/>
    </source>
</evidence>
<dbReference type="CDD" id="cd02440">
    <property type="entry name" value="AdoMet_MTases"/>
    <property type="match status" value="1"/>
</dbReference>
<sequence>MQCGRCRDVDYCGRECQIKDWKSHKTTCVPKKEVPASVKSFEPKNTSEYKLKSYWDSRFKEEEQFDWLGKYEDIREPLSAILTDKSLKIMVLGCGNSTLSNDLHQDGYTNVISMDYSSVVIDKMSKKYPHLEWVVMDVCDMSVITTGSYDIVLDKGVMDALVTDEKDPWNPSPSAIQCTRKMCKEVCRVLKKDGHFIQISFDQPHFRRLFIIPENEDDEQQVKSLTVPKQISASCNCIGWNFEWRQLTSVGFGYFMYVMKKE</sequence>
<dbReference type="InterPro" id="IPR002893">
    <property type="entry name" value="Znf_MYND"/>
</dbReference>
<evidence type="ECO:0000256" key="1">
    <source>
        <dbReference type="ARBA" id="ARBA00008361"/>
    </source>
</evidence>
<evidence type="ECO:0000256" key="2">
    <source>
        <dbReference type="ARBA" id="ARBA00022603"/>
    </source>
</evidence>
<feature type="domain" description="MYND-type" evidence="8">
    <location>
        <begin position="1"/>
        <end position="28"/>
    </location>
</feature>
<organism evidence="9 10">
    <name type="scientific">Acrasis kona</name>
    <dbReference type="NCBI Taxonomy" id="1008807"/>
    <lineage>
        <taxon>Eukaryota</taxon>
        <taxon>Discoba</taxon>
        <taxon>Heterolobosea</taxon>
        <taxon>Tetramitia</taxon>
        <taxon>Eutetramitia</taxon>
        <taxon>Acrasidae</taxon>
        <taxon>Acrasis</taxon>
    </lineage>
</organism>
<dbReference type="GO" id="GO:0008168">
    <property type="term" value="F:methyltransferase activity"/>
    <property type="evidence" value="ECO:0007669"/>
    <property type="project" value="UniProtKB-KW"/>
</dbReference>
<dbReference type="Gene3D" id="3.40.50.150">
    <property type="entry name" value="Vaccinia Virus protein VP39"/>
    <property type="match status" value="1"/>
</dbReference>
<evidence type="ECO:0000313" key="9">
    <source>
        <dbReference type="EMBL" id="KAL0483075.1"/>
    </source>
</evidence>
<dbReference type="InterPro" id="IPR051419">
    <property type="entry name" value="Lys/N-term_MeTrsfase_sf"/>
</dbReference>